<sequence>MTFQHLSALRSYPNPIPNEVYHLLGYYTPGDGGGGDFYWDSAATGGDNTGMVFQSTQSSTGRWKRLYSDPVNARWFGAKGDGATDDTQALQAALNFVANSGKSRTLLIPDGVYNITSQLFVLDQTHITGSVNYKTIIKKTTNTATNYPSPRPEDMYNVDAIMCIVQPSYGPYAYQNNVENIRLKGEAPNKNQYGLYYPRTNHTRLTKVEVENCINGFYTKDSWQCEHIALVATRCDHGFVFAPTTPKSGTGTSCTFVRCWASGCRLSGYNIRNLYYTSFSDCACDHLTNNSYSTDGVIPTAYYFEGCDGITLMSCGLESGICQAIHLKNTKAFSLTGSFHSFPPISTVFNDATAGLLKFENSVAAFSGYLLYTESLQGTNMSNIYATTSQVSFTNSIYTLPYGKTFIDNDSTIIDLGGTSSHLYNPTTTPVANLTAAVISKHIRVPDLGAKGLAYVSMPAKAVIRSIRFSALNTTNTSSFKILVGYNATDKNSYYGIVNWPFPADQYVQLAVSPGKSRKPATLSNGEGWVLFVSTDPLQLAAGAGLVFEVEYVIEN</sequence>
<reference evidence="3" key="1">
    <citation type="submission" date="2017-02" db="EMBL/GenBank/DDBJ databases">
        <authorList>
            <person name="Varghese N."/>
            <person name="Submissions S."/>
        </authorList>
    </citation>
    <scope>NUCLEOTIDE SEQUENCE [LARGE SCALE GENOMIC DNA]</scope>
    <source>
        <strain evidence="3">DSM 22224</strain>
    </source>
</reference>
<organism evidence="2 3">
    <name type="scientific">Chitinophaga eiseniae</name>
    <dbReference type="NCBI Taxonomy" id="634771"/>
    <lineage>
        <taxon>Bacteria</taxon>
        <taxon>Pseudomonadati</taxon>
        <taxon>Bacteroidota</taxon>
        <taxon>Chitinophagia</taxon>
        <taxon>Chitinophagales</taxon>
        <taxon>Chitinophagaceae</taxon>
        <taxon>Chitinophaga</taxon>
    </lineage>
</organism>
<dbReference type="Gene3D" id="2.160.20.10">
    <property type="entry name" value="Single-stranded right-handed beta-helix, Pectin lyase-like"/>
    <property type="match status" value="1"/>
</dbReference>
<dbReference type="InterPro" id="IPR024535">
    <property type="entry name" value="RHGA/B-epi-like_pectate_lyase"/>
</dbReference>
<dbReference type="InterPro" id="IPR012334">
    <property type="entry name" value="Pectin_lyas_fold"/>
</dbReference>
<dbReference type="Pfam" id="PF12708">
    <property type="entry name" value="Pect-lyase_RHGA_epim"/>
    <property type="match status" value="1"/>
</dbReference>
<keyword evidence="3" id="KW-1185">Reference proteome</keyword>
<dbReference type="STRING" id="634771.SAMN04488128_1011535"/>
<dbReference type="Proteomes" id="UP000190367">
    <property type="component" value="Unassembled WGS sequence"/>
</dbReference>
<feature type="domain" description="Rhamnogalacturonase A/B/Epimerase-like pectate lyase" evidence="1">
    <location>
        <begin position="71"/>
        <end position="210"/>
    </location>
</feature>
<evidence type="ECO:0000313" key="3">
    <source>
        <dbReference type="Proteomes" id="UP000190367"/>
    </source>
</evidence>
<name>A0A1T4NCS8_9BACT</name>
<accession>A0A1T4NCS8</accession>
<dbReference type="EMBL" id="FUWZ01000001">
    <property type="protein sequence ID" value="SJZ77102.1"/>
    <property type="molecule type" value="Genomic_DNA"/>
</dbReference>
<evidence type="ECO:0000259" key="1">
    <source>
        <dbReference type="Pfam" id="PF12708"/>
    </source>
</evidence>
<dbReference type="InterPro" id="IPR011050">
    <property type="entry name" value="Pectin_lyase_fold/virulence"/>
</dbReference>
<dbReference type="GO" id="GO:0016829">
    <property type="term" value="F:lyase activity"/>
    <property type="evidence" value="ECO:0007669"/>
    <property type="project" value="UniProtKB-KW"/>
</dbReference>
<dbReference type="OrthoDB" id="606446at2"/>
<proteinExistence type="predicted"/>
<evidence type="ECO:0000313" key="2">
    <source>
        <dbReference type="EMBL" id="SJZ77102.1"/>
    </source>
</evidence>
<protein>
    <submittedName>
        <fullName evidence="2">Pectate lyase superfamily protein</fullName>
    </submittedName>
</protein>
<keyword evidence="2" id="KW-0456">Lyase</keyword>
<dbReference type="RefSeq" id="WP_159455929.1">
    <property type="nucleotide sequence ID" value="NZ_FUWZ01000001.1"/>
</dbReference>
<dbReference type="AlphaFoldDB" id="A0A1T4NCS8"/>
<dbReference type="SUPFAM" id="SSF51126">
    <property type="entry name" value="Pectin lyase-like"/>
    <property type="match status" value="1"/>
</dbReference>
<gene>
    <name evidence="2" type="ORF">SAMN04488128_1011535</name>
</gene>